<feature type="compositionally biased region" description="Basic residues" evidence="1">
    <location>
        <begin position="160"/>
        <end position="184"/>
    </location>
</feature>
<evidence type="ECO:0000256" key="1">
    <source>
        <dbReference type="SAM" id="MobiDB-lite"/>
    </source>
</evidence>
<name>A0A251XIZ4_CLAMM</name>
<evidence type="ECO:0000313" key="3">
    <source>
        <dbReference type="Proteomes" id="UP000195062"/>
    </source>
</evidence>
<dbReference type="EMBL" id="MDHH01000001">
    <property type="protein sequence ID" value="OUE03505.1"/>
    <property type="molecule type" value="Genomic_DNA"/>
</dbReference>
<feature type="region of interest" description="Disordered" evidence="1">
    <location>
        <begin position="148"/>
        <end position="193"/>
    </location>
</feature>
<feature type="compositionally biased region" description="Polar residues" evidence="1">
    <location>
        <begin position="24"/>
        <end position="36"/>
    </location>
</feature>
<dbReference type="AlphaFoldDB" id="A0A251XIZ4"/>
<organism evidence="2 3">
    <name type="scientific">Clavibacter michiganensis subsp. michiganensis</name>
    <dbReference type="NCBI Taxonomy" id="33013"/>
    <lineage>
        <taxon>Bacteria</taxon>
        <taxon>Bacillati</taxon>
        <taxon>Actinomycetota</taxon>
        <taxon>Actinomycetes</taxon>
        <taxon>Micrococcales</taxon>
        <taxon>Microbacteriaceae</taxon>
        <taxon>Clavibacter</taxon>
    </lineage>
</organism>
<accession>A0A251XIZ4</accession>
<keyword evidence="3" id="KW-1185">Reference proteome</keyword>
<gene>
    <name evidence="2" type="ORF">CMMCAS07_01050</name>
</gene>
<evidence type="ECO:0000313" key="2">
    <source>
        <dbReference type="EMBL" id="OUE03505.1"/>
    </source>
</evidence>
<feature type="region of interest" description="Disordered" evidence="1">
    <location>
        <begin position="22"/>
        <end position="59"/>
    </location>
</feature>
<protein>
    <submittedName>
        <fullName evidence="2">Uncharacterized protein</fullName>
    </submittedName>
</protein>
<reference evidence="2 3" key="1">
    <citation type="submission" date="2016-08" db="EMBL/GenBank/DDBJ databases">
        <title>Genome sequence of Clavibacter michiganensis subsp. michiganensis strain CASJ007.</title>
        <authorList>
            <person name="Thapa S.P."/>
            <person name="Coaker G."/>
        </authorList>
    </citation>
    <scope>NUCLEOTIDE SEQUENCE [LARGE SCALE GENOMIC DNA]</scope>
    <source>
        <strain evidence="2">CASJ007</strain>
    </source>
</reference>
<proteinExistence type="predicted"/>
<comment type="caution">
    <text evidence="2">The sequence shown here is derived from an EMBL/GenBank/DDBJ whole genome shotgun (WGS) entry which is preliminary data.</text>
</comment>
<dbReference type="Proteomes" id="UP000195062">
    <property type="component" value="Unassembled WGS sequence"/>
</dbReference>
<sequence length="208" mass="22549">MRSISPRTCEVRRMPIRARACCTRDSSSETSGTTRLAASVGVDARRSATSSSSGRSASCPMALTSGVRHAAAVRTSFSSLKTSRFWKSPPPRAMTMTSTSGSSSSTPMARVTSPAARSPCTAVCTTRNLTLGQRSWAFRSTSFSASESLPVMRPMQPGRNGRRRLRSASKRPSARSVWRRRSSRSSRSPRPTWRISSTCIVSVPPLTQ</sequence>
<feature type="compositionally biased region" description="Low complexity" evidence="1">
    <location>
        <begin position="94"/>
        <end position="106"/>
    </location>
</feature>
<feature type="region of interest" description="Disordered" evidence="1">
    <location>
        <begin position="83"/>
        <end position="116"/>
    </location>
</feature>
<feature type="compositionally biased region" description="Low complexity" evidence="1">
    <location>
        <begin position="47"/>
        <end position="58"/>
    </location>
</feature>